<dbReference type="Pfam" id="PF02518">
    <property type="entry name" value="HATPase_c"/>
    <property type="match status" value="1"/>
</dbReference>
<keyword evidence="8 10" id="KW-1133">Transmembrane helix</keyword>
<dbReference type="InterPro" id="IPR003661">
    <property type="entry name" value="HisK_dim/P_dom"/>
</dbReference>
<dbReference type="PANTHER" id="PTHR45436">
    <property type="entry name" value="SENSOR HISTIDINE KINASE YKOH"/>
    <property type="match status" value="1"/>
</dbReference>
<dbReference type="SMART" id="SM00388">
    <property type="entry name" value="HisKA"/>
    <property type="match status" value="1"/>
</dbReference>
<dbReference type="Pfam" id="PF08521">
    <property type="entry name" value="2CSK_N"/>
    <property type="match status" value="1"/>
</dbReference>
<accession>J0R179</accession>
<evidence type="ECO:0000256" key="7">
    <source>
        <dbReference type="ARBA" id="ARBA00022777"/>
    </source>
</evidence>
<dbReference type="EC" id="2.7.13.3" evidence="3"/>
<keyword evidence="9 10" id="KW-0472">Membrane</keyword>
<protein>
    <recommendedName>
        <fullName evidence="3">histidine kinase</fullName>
        <ecNumber evidence="3">2.7.13.3</ecNumber>
    </recommendedName>
</protein>
<dbReference type="InterPro" id="IPR005467">
    <property type="entry name" value="His_kinase_dom"/>
</dbReference>
<evidence type="ECO:0000256" key="8">
    <source>
        <dbReference type="ARBA" id="ARBA00022989"/>
    </source>
</evidence>
<dbReference type="GO" id="GO:0005886">
    <property type="term" value="C:plasma membrane"/>
    <property type="evidence" value="ECO:0007669"/>
    <property type="project" value="TreeGrafter"/>
</dbReference>
<dbReference type="Gene3D" id="1.10.287.130">
    <property type="match status" value="1"/>
</dbReference>
<evidence type="ECO:0000256" key="3">
    <source>
        <dbReference type="ARBA" id="ARBA00012438"/>
    </source>
</evidence>
<comment type="catalytic activity">
    <reaction evidence="1">
        <text>ATP + protein L-histidine = ADP + protein N-phospho-L-histidine.</text>
        <dbReference type="EC" id="2.7.13.3"/>
    </reaction>
</comment>
<keyword evidence="13" id="KW-1185">Reference proteome</keyword>
<keyword evidence="4" id="KW-0597">Phosphoprotein</keyword>
<evidence type="ECO:0000256" key="2">
    <source>
        <dbReference type="ARBA" id="ARBA00004370"/>
    </source>
</evidence>
<dbReference type="GO" id="GO:0000155">
    <property type="term" value="F:phosphorelay sensor kinase activity"/>
    <property type="evidence" value="ECO:0007669"/>
    <property type="project" value="InterPro"/>
</dbReference>
<dbReference type="Pfam" id="PF00512">
    <property type="entry name" value="HisKA"/>
    <property type="match status" value="1"/>
</dbReference>
<reference evidence="12 13" key="1">
    <citation type="submission" date="2012-03" db="EMBL/GenBank/DDBJ databases">
        <title>The Genome Sequence of Bartonella tamiae Th239.</title>
        <authorList>
            <consortium name="The Broad Institute Genome Sequencing Platform"/>
            <consortium name="The Broad Institute Genome Sequencing Center for Infectious Disease"/>
            <person name="Feldgarden M."/>
            <person name="Kirby J."/>
            <person name="Kosoy M."/>
            <person name="Birtles R."/>
            <person name="Probert W.S."/>
            <person name="Chiaraviglio L."/>
            <person name="Young S.K."/>
            <person name="Zeng Q."/>
            <person name="Gargeya S."/>
            <person name="Fitzgerald M."/>
            <person name="Haas B."/>
            <person name="Abouelleil A."/>
            <person name="Alvarado L."/>
            <person name="Arachchi H.M."/>
            <person name="Berlin A."/>
            <person name="Chapman S.B."/>
            <person name="Gearin G."/>
            <person name="Goldberg J."/>
            <person name="Griggs A."/>
            <person name="Gujja S."/>
            <person name="Hansen M."/>
            <person name="Heiman D."/>
            <person name="Howarth C."/>
            <person name="Larimer J."/>
            <person name="Lui A."/>
            <person name="MacDonald P.J.P."/>
            <person name="McCowen C."/>
            <person name="Montmayeur A."/>
            <person name="Murphy C."/>
            <person name="Neiman D."/>
            <person name="Pearson M."/>
            <person name="Priest M."/>
            <person name="Roberts A."/>
            <person name="Saif S."/>
            <person name="Shea T."/>
            <person name="Sisk P."/>
            <person name="Stolte C."/>
            <person name="Sykes S."/>
            <person name="Wortman J."/>
            <person name="Nusbaum C."/>
            <person name="Birren B."/>
        </authorList>
    </citation>
    <scope>NUCLEOTIDE SEQUENCE [LARGE SCALE GENOMIC DNA]</scope>
    <source>
        <strain evidence="12 13">Th239</strain>
    </source>
</reference>
<evidence type="ECO:0000256" key="9">
    <source>
        <dbReference type="ARBA" id="ARBA00023136"/>
    </source>
</evidence>
<keyword evidence="5" id="KW-0808">Transferase</keyword>
<dbReference type="Gene3D" id="3.30.565.10">
    <property type="entry name" value="Histidine kinase-like ATPase, C-terminal domain"/>
    <property type="match status" value="1"/>
</dbReference>
<dbReference type="InterPro" id="IPR003594">
    <property type="entry name" value="HATPase_dom"/>
</dbReference>
<dbReference type="STRING" id="1094558.ME5_01855"/>
<organism evidence="12 13">
    <name type="scientific">Bartonella tamiae Th239</name>
    <dbReference type="NCBI Taxonomy" id="1094558"/>
    <lineage>
        <taxon>Bacteria</taxon>
        <taxon>Pseudomonadati</taxon>
        <taxon>Pseudomonadota</taxon>
        <taxon>Alphaproteobacteria</taxon>
        <taxon>Hyphomicrobiales</taxon>
        <taxon>Bartonellaceae</taxon>
        <taxon>Bartonella</taxon>
    </lineage>
</organism>
<dbReference type="eggNOG" id="COG2205">
    <property type="taxonomic scope" value="Bacteria"/>
</dbReference>
<dbReference type="AlphaFoldDB" id="J0R179"/>
<dbReference type="OrthoDB" id="8673316at2"/>
<dbReference type="PROSITE" id="PS50109">
    <property type="entry name" value="HIS_KIN"/>
    <property type="match status" value="1"/>
</dbReference>
<dbReference type="RefSeq" id="WP_008040525.1">
    <property type="nucleotide sequence ID" value="NZ_JH725147.1"/>
</dbReference>
<evidence type="ECO:0000313" key="12">
    <source>
        <dbReference type="EMBL" id="EJF89304.1"/>
    </source>
</evidence>
<evidence type="ECO:0000256" key="6">
    <source>
        <dbReference type="ARBA" id="ARBA00022692"/>
    </source>
</evidence>
<comment type="caution">
    <text evidence="12">The sequence shown here is derived from an EMBL/GenBank/DDBJ whole genome shotgun (WGS) entry which is preliminary data.</text>
</comment>
<dbReference type="CDD" id="cd00075">
    <property type="entry name" value="HATPase"/>
    <property type="match status" value="1"/>
</dbReference>
<dbReference type="CDD" id="cd00082">
    <property type="entry name" value="HisKA"/>
    <property type="match status" value="1"/>
</dbReference>
<dbReference type="InterPro" id="IPR013727">
    <property type="entry name" value="2CSK_N"/>
</dbReference>
<gene>
    <name evidence="12" type="ORF">ME5_01855</name>
</gene>
<dbReference type="InterPro" id="IPR036097">
    <property type="entry name" value="HisK_dim/P_sf"/>
</dbReference>
<dbReference type="SMART" id="SM00387">
    <property type="entry name" value="HATPase_c"/>
    <property type="match status" value="1"/>
</dbReference>
<evidence type="ECO:0000313" key="13">
    <source>
        <dbReference type="Proteomes" id="UP000008952"/>
    </source>
</evidence>
<keyword evidence="7" id="KW-0418">Kinase</keyword>
<dbReference type="InterPro" id="IPR004358">
    <property type="entry name" value="Sig_transdc_His_kin-like_C"/>
</dbReference>
<evidence type="ECO:0000256" key="1">
    <source>
        <dbReference type="ARBA" id="ARBA00000085"/>
    </source>
</evidence>
<evidence type="ECO:0000256" key="5">
    <source>
        <dbReference type="ARBA" id="ARBA00022679"/>
    </source>
</evidence>
<dbReference type="PRINTS" id="PR00344">
    <property type="entry name" value="BCTRLSENSOR"/>
</dbReference>
<feature type="domain" description="Histidine kinase" evidence="11">
    <location>
        <begin position="243"/>
        <end position="455"/>
    </location>
</feature>
<dbReference type="InterPro" id="IPR050428">
    <property type="entry name" value="TCS_sensor_his_kinase"/>
</dbReference>
<evidence type="ECO:0000256" key="4">
    <source>
        <dbReference type="ARBA" id="ARBA00022553"/>
    </source>
</evidence>
<comment type="subcellular location">
    <subcellularLocation>
        <location evidence="2">Membrane</location>
    </subcellularLocation>
</comment>
<name>J0R179_9HYPH</name>
<feature type="transmembrane region" description="Helical" evidence="10">
    <location>
        <begin position="165"/>
        <end position="187"/>
    </location>
</feature>
<dbReference type="SUPFAM" id="SSF47384">
    <property type="entry name" value="Homodimeric domain of signal transducing histidine kinase"/>
    <property type="match status" value="1"/>
</dbReference>
<dbReference type="InterPro" id="IPR036890">
    <property type="entry name" value="HATPase_C_sf"/>
</dbReference>
<evidence type="ECO:0000259" key="11">
    <source>
        <dbReference type="PROSITE" id="PS50109"/>
    </source>
</evidence>
<dbReference type="HOGENOM" id="CLU_000445_89_37_5"/>
<dbReference type="EMBL" id="AIMB01000008">
    <property type="protein sequence ID" value="EJF89304.1"/>
    <property type="molecule type" value="Genomic_DNA"/>
</dbReference>
<keyword evidence="6 10" id="KW-0812">Transmembrane</keyword>
<dbReference type="Proteomes" id="UP000008952">
    <property type="component" value="Unassembled WGS sequence"/>
</dbReference>
<dbReference type="PATRIC" id="fig|1094558.3.peg.1988"/>
<sequence>MKQHFSLQWRISCFAFLLLLSSGSVLFIFVQQGIDQATRNASDRLLSSSAYMIANAVQTDNDKVIVEIPSGSFSMFSGKDRTFYVIRDHLGNYVTGYDDLDTGLDLATNSQPRFDTVHYKNELIRVVSVGRFVMQNDAFFWVTIRVAQTQLEHHALRKNIITYEVISIGALMLIALGAIWIGIGLALSPLKKLENDLLQRDPSDLSPLQIKPIREVNALVIALNIFMQRLEISLKRMRDLVADAAHQIRTPLASLRSHIDIALHEQDSNRRHDRLLKIERTTLQASQLVSQILMDATITHRLEQKDHHEVGVDTLIDDVINRLDPDERERVLVHNDSKTRRVFLNGDRVSLREMLRNLIDNALRYTQGSVSLTTKIDECFLCVDVIDEGPGIHISEREYVLERFQRGKTAGQEIGTGLGLSIASQVAKAHRGSLTLVDSPYGQGLCVEIRLPIGHSY</sequence>
<dbReference type="SUPFAM" id="SSF55874">
    <property type="entry name" value="ATPase domain of HSP90 chaperone/DNA topoisomerase II/histidine kinase"/>
    <property type="match status" value="1"/>
</dbReference>
<dbReference type="PANTHER" id="PTHR45436:SF1">
    <property type="entry name" value="SENSOR PROTEIN QSEC"/>
    <property type="match status" value="1"/>
</dbReference>
<evidence type="ECO:0000256" key="10">
    <source>
        <dbReference type="SAM" id="Phobius"/>
    </source>
</evidence>
<proteinExistence type="predicted"/>